<accession>W7FH68</accession>
<dbReference type="Gene3D" id="1.20.272.10">
    <property type="match status" value="1"/>
</dbReference>
<evidence type="ECO:0000259" key="5">
    <source>
        <dbReference type="Pfam" id="PF14532"/>
    </source>
</evidence>
<gene>
    <name evidence="6" type="ORF">PFAG_03214</name>
</gene>
<dbReference type="FunFam" id="1.20.272.10:FF:000001">
    <property type="entry name" value="Putative AAA family ATPase"/>
    <property type="match status" value="1"/>
</dbReference>
<dbReference type="PANTHER" id="PTHR13779:SF7">
    <property type="entry name" value="ATPASE WRNIP1"/>
    <property type="match status" value="1"/>
</dbReference>
<evidence type="ECO:0000256" key="3">
    <source>
        <dbReference type="SAM" id="MobiDB-lite"/>
    </source>
</evidence>
<dbReference type="CDD" id="cd18139">
    <property type="entry name" value="HLD_clamp_RarA"/>
    <property type="match status" value="1"/>
</dbReference>
<dbReference type="InterPro" id="IPR002078">
    <property type="entry name" value="Sigma_54_int"/>
</dbReference>
<feature type="region of interest" description="Disordered" evidence="3">
    <location>
        <begin position="417"/>
        <end position="503"/>
    </location>
</feature>
<proteinExistence type="predicted"/>
<feature type="domain" description="Sigma-54 factor interaction" evidence="5">
    <location>
        <begin position="211"/>
        <end position="295"/>
    </location>
</feature>
<sequence>MKRKSVHIRRNIIKAQNTLEKFGIFKKVNILKKSRDAEKDSEKENENVKNIDKNHIKENEMIFIKKEKCDEDVHEDKEMECVKEKRNLYYANEKDVIRIKSERCHDKEENEKRNDNIIKTEHELENDILSSSSINIKMEIGKIENNECISEQEKKKKNDNKNKEINKSNNNNNNNLPLHKIYEPIYKEDFISEIRSKKNPLITKILDEDLNFNLILCGPPGSGKSSLVNVIRNKTNNCFISLFHLNNLNNELRKVYDKSVINYKISKKKSILCIKDINRLNKSQQENLLLILKKGYFYLLATCLFNPMNILNASLSSRCLYLYLNSYEKTELELIIKRITNKLDIQIEEDALNLIMNHSCGDARVAINIIDFAVQRMDKQNLVIQEKSIVSQNVVGSLEEGKKDNDSIRFIKQKKCDTYNDNNNNKNNNNKNNNNIKDNDDNNSNSKDNDDNNNNNSKDNNDINNSKDNNDINNSKDNNDNNNSKDNNDDDYNNNNNEQNHINYNYSNDKLYETDPLCQNSIKKKVIKLNHIKEILQNFPSNDDKLDHYNFISGLHKSIRAGNVKAAILYLMKSLKNGEDPIYICRRLIRIASEDIGLANHDVLSICINTHYACKAIGMPECQTSLIYAVMVLCKSAKSNYIYLVENTAKQICNEYNFDVPFHLRNSSNKYIYTNQPEILSYDEHVNKYKDAQKYLPDYLENLELFPEM</sequence>
<dbReference type="Pfam" id="PF14532">
    <property type="entry name" value="Sigma54_activ_2"/>
    <property type="match status" value="1"/>
</dbReference>
<dbReference type="GO" id="GO:0017116">
    <property type="term" value="F:single-stranded DNA helicase activity"/>
    <property type="evidence" value="ECO:0007669"/>
    <property type="project" value="TreeGrafter"/>
</dbReference>
<dbReference type="PANTHER" id="PTHR13779">
    <property type="entry name" value="WERNER HELICASE-INTERACTING PROTEIN 1 FAMILY MEMBER"/>
    <property type="match status" value="1"/>
</dbReference>
<organism evidence="6">
    <name type="scientific">Plasmodium falciparum Santa Lucia</name>
    <dbReference type="NCBI Taxonomy" id="478859"/>
    <lineage>
        <taxon>Eukaryota</taxon>
        <taxon>Sar</taxon>
        <taxon>Alveolata</taxon>
        <taxon>Apicomplexa</taxon>
        <taxon>Aconoidasida</taxon>
        <taxon>Haemosporida</taxon>
        <taxon>Plasmodiidae</taxon>
        <taxon>Plasmodium</taxon>
        <taxon>Plasmodium (Laverania)</taxon>
    </lineage>
</organism>
<name>W7FH68_PLAFA</name>
<dbReference type="Gene3D" id="3.40.50.300">
    <property type="entry name" value="P-loop containing nucleotide triphosphate hydrolases"/>
    <property type="match status" value="1"/>
</dbReference>
<dbReference type="SUPFAM" id="SSF52540">
    <property type="entry name" value="P-loop containing nucleoside triphosphate hydrolases"/>
    <property type="match status" value="1"/>
</dbReference>
<evidence type="ECO:0008006" key="7">
    <source>
        <dbReference type="Google" id="ProtNLM"/>
    </source>
</evidence>
<dbReference type="InterPro" id="IPR051314">
    <property type="entry name" value="AAA_ATPase_RarA/MGS1/WRNIP1"/>
</dbReference>
<feature type="compositionally biased region" description="Basic and acidic residues" evidence="3">
    <location>
        <begin position="151"/>
        <end position="166"/>
    </location>
</feature>
<dbReference type="EMBL" id="KE123501">
    <property type="protein sequence ID" value="EUT84122.1"/>
    <property type="molecule type" value="Genomic_DNA"/>
</dbReference>
<evidence type="ECO:0000256" key="1">
    <source>
        <dbReference type="ARBA" id="ARBA00022741"/>
    </source>
</evidence>
<keyword evidence="2" id="KW-0067">ATP-binding</keyword>
<evidence type="ECO:0000256" key="2">
    <source>
        <dbReference type="ARBA" id="ARBA00022840"/>
    </source>
</evidence>
<dbReference type="Gene3D" id="1.10.8.60">
    <property type="match status" value="1"/>
</dbReference>
<dbReference type="SUPFAM" id="SSF48019">
    <property type="entry name" value="post-AAA+ oligomerization domain-like"/>
    <property type="match status" value="1"/>
</dbReference>
<dbReference type="GO" id="GO:0005634">
    <property type="term" value="C:nucleus"/>
    <property type="evidence" value="ECO:0007669"/>
    <property type="project" value="TreeGrafter"/>
</dbReference>
<dbReference type="GO" id="GO:0008047">
    <property type="term" value="F:enzyme activator activity"/>
    <property type="evidence" value="ECO:0007669"/>
    <property type="project" value="TreeGrafter"/>
</dbReference>
<dbReference type="InterPro" id="IPR021886">
    <property type="entry name" value="MgsA_C"/>
</dbReference>
<dbReference type="FunFam" id="3.40.50.300:FF:001925">
    <property type="entry name" value="DNA helicase, putative"/>
    <property type="match status" value="1"/>
</dbReference>
<dbReference type="GO" id="GO:0003677">
    <property type="term" value="F:DNA binding"/>
    <property type="evidence" value="ECO:0007669"/>
    <property type="project" value="InterPro"/>
</dbReference>
<keyword evidence="1" id="KW-0547">Nucleotide-binding</keyword>
<dbReference type="InterPro" id="IPR008921">
    <property type="entry name" value="DNA_pol3_clamp-load_cplx_C"/>
</dbReference>
<dbReference type="OrthoDB" id="10265467at2759"/>
<feature type="domain" description="MgsA AAA+ ATPase C-terminal" evidence="4">
    <location>
        <begin position="563"/>
        <end position="703"/>
    </location>
</feature>
<feature type="region of interest" description="Disordered" evidence="3">
    <location>
        <begin position="151"/>
        <end position="176"/>
    </location>
</feature>
<dbReference type="Pfam" id="PF12002">
    <property type="entry name" value="MgsA_C"/>
    <property type="match status" value="1"/>
</dbReference>
<feature type="compositionally biased region" description="Low complexity" evidence="3">
    <location>
        <begin position="420"/>
        <end position="485"/>
    </location>
</feature>
<dbReference type="AlphaFoldDB" id="W7FH68"/>
<dbReference type="Proteomes" id="UP000030666">
    <property type="component" value="Unassembled WGS sequence"/>
</dbReference>
<reference evidence="6" key="1">
    <citation type="submission" date="2013-02" db="EMBL/GenBank/DDBJ databases">
        <title>The Genome Sequence of Plasmodium falciparum Santa Lucia.</title>
        <authorList>
            <consortium name="The Broad Institute Genome Sequencing Platform"/>
            <consortium name="The Broad Institute Genome Sequencing Center for Infectious Disease"/>
            <person name="Neafsey D."/>
            <person name="Cheeseman I."/>
            <person name="Volkman S."/>
            <person name="Adams J."/>
            <person name="Walker B."/>
            <person name="Young S.K."/>
            <person name="Zeng Q."/>
            <person name="Gargeya S."/>
            <person name="Fitzgerald M."/>
            <person name="Haas B."/>
            <person name="Abouelleil A."/>
            <person name="Alvarado L."/>
            <person name="Arachchi H.M."/>
            <person name="Berlin A.M."/>
            <person name="Chapman S.B."/>
            <person name="Dewar J."/>
            <person name="Goldberg J."/>
            <person name="Griggs A."/>
            <person name="Gujja S."/>
            <person name="Hansen M."/>
            <person name="Howarth C."/>
            <person name="Imamovic A."/>
            <person name="Larimer J."/>
            <person name="McCowan C."/>
            <person name="Murphy C."/>
            <person name="Neiman D."/>
            <person name="Pearson M."/>
            <person name="Priest M."/>
            <person name="Roberts A."/>
            <person name="Saif S."/>
            <person name="Shea T."/>
            <person name="Sisk P."/>
            <person name="Sykes S."/>
            <person name="Wortman J."/>
            <person name="Nusbaum C."/>
            <person name="Birren B."/>
        </authorList>
    </citation>
    <scope>NUCLEOTIDE SEQUENCE [LARGE SCALE GENOMIC DNA]</scope>
    <source>
        <strain evidence="6">Santa Lucia</strain>
    </source>
</reference>
<protein>
    <recommendedName>
        <fullName evidence="7">DNA helicase</fullName>
    </recommendedName>
</protein>
<dbReference type="GO" id="GO:0005524">
    <property type="term" value="F:ATP binding"/>
    <property type="evidence" value="ECO:0007669"/>
    <property type="project" value="UniProtKB-KW"/>
</dbReference>
<dbReference type="GO" id="GO:0000731">
    <property type="term" value="P:DNA synthesis involved in DNA repair"/>
    <property type="evidence" value="ECO:0007669"/>
    <property type="project" value="TreeGrafter"/>
</dbReference>
<dbReference type="GO" id="GO:0006355">
    <property type="term" value="P:regulation of DNA-templated transcription"/>
    <property type="evidence" value="ECO:0007669"/>
    <property type="project" value="InterPro"/>
</dbReference>
<evidence type="ECO:0000313" key="6">
    <source>
        <dbReference type="EMBL" id="EUT84122.1"/>
    </source>
</evidence>
<dbReference type="GO" id="GO:0006261">
    <property type="term" value="P:DNA-templated DNA replication"/>
    <property type="evidence" value="ECO:0007669"/>
    <property type="project" value="TreeGrafter"/>
</dbReference>
<dbReference type="InterPro" id="IPR027417">
    <property type="entry name" value="P-loop_NTPase"/>
</dbReference>
<evidence type="ECO:0000259" key="4">
    <source>
        <dbReference type="Pfam" id="PF12002"/>
    </source>
</evidence>